<name>A0ABR2I9Q9_9PEZI</name>
<comment type="caution">
    <text evidence="1">The sequence shown here is derived from an EMBL/GenBank/DDBJ whole genome shotgun (WGS) entry which is preliminary data.</text>
</comment>
<dbReference type="EMBL" id="JAPCWZ010000006">
    <property type="protein sequence ID" value="KAK8859541.1"/>
    <property type="molecule type" value="Genomic_DNA"/>
</dbReference>
<proteinExistence type="predicted"/>
<evidence type="ECO:0000313" key="2">
    <source>
        <dbReference type="Proteomes" id="UP001390339"/>
    </source>
</evidence>
<gene>
    <name evidence="1" type="ORF">PGQ11_010275</name>
</gene>
<keyword evidence="2" id="KW-1185">Reference proteome</keyword>
<dbReference type="Proteomes" id="UP001390339">
    <property type="component" value="Unassembled WGS sequence"/>
</dbReference>
<accession>A0ABR2I9Q9</accession>
<sequence>MWLDRHIPLGFDVDNGASQARYGLCHVPQTDSGRLEPAGLGKLPQHALLRSGCTGGGVNIKGG</sequence>
<reference evidence="1 2" key="1">
    <citation type="journal article" date="2024" name="IMA Fungus">
        <title>Apiospora arundinis, a panoply of carbohydrate-active enzymes and secondary metabolites.</title>
        <authorList>
            <person name="Sorensen T."/>
            <person name="Petersen C."/>
            <person name="Muurmann A.T."/>
            <person name="Christiansen J.V."/>
            <person name="Brundto M.L."/>
            <person name="Overgaard C.K."/>
            <person name="Boysen A.T."/>
            <person name="Wollenberg R.D."/>
            <person name="Larsen T.O."/>
            <person name="Sorensen J.L."/>
            <person name="Nielsen K.L."/>
            <person name="Sondergaard T.E."/>
        </authorList>
    </citation>
    <scope>NUCLEOTIDE SEQUENCE [LARGE SCALE GENOMIC DNA]</scope>
    <source>
        <strain evidence="1 2">AAU 773</strain>
    </source>
</reference>
<evidence type="ECO:0000313" key="1">
    <source>
        <dbReference type="EMBL" id="KAK8859541.1"/>
    </source>
</evidence>
<protein>
    <submittedName>
        <fullName evidence="1">Uncharacterized protein</fullName>
    </submittedName>
</protein>
<organism evidence="1 2">
    <name type="scientific">Apiospora arundinis</name>
    <dbReference type="NCBI Taxonomy" id="335852"/>
    <lineage>
        <taxon>Eukaryota</taxon>
        <taxon>Fungi</taxon>
        <taxon>Dikarya</taxon>
        <taxon>Ascomycota</taxon>
        <taxon>Pezizomycotina</taxon>
        <taxon>Sordariomycetes</taxon>
        <taxon>Xylariomycetidae</taxon>
        <taxon>Amphisphaeriales</taxon>
        <taxon>Apiosporaceae</taxon>
        <taxon>Apiospora</taxon>
    </lineage>
</organism>